<dbReference type="Gene3D" id="3.40.50.300">
    <property type="entry name" value="P-loop containing nucleotide triphosphate hydrolases"/>
    <property type="match status" value="2"/>
</dbReference>
<proteinExistence type="inferred from homology"/>
<dbReference type="CDD" id="cd03215">
    <property type="entry name" value="ABC_Carb_Monos_II"/>
    <property type="match status" value="1"/>
</dbReference>
<keyword evidence="3 11" id="KW-0813">Transport</keyword>
<accession>A0A9D2NZY0</accession>
<dbReference type="FunFam" id="3.40.50.300:FF:000126">
    <property type="entry name" value="Galactose/methyl galactoside import ATP-binding protein MglA"/>
    <property type="match status" value="1"/>
</dbReference>
<dbReference type="PANTHER" id="PTHR43790:SF7">
    <property type="entry name" value="GALACTOSE_METHYL GALACTOSIDE IMPORT ATP-BINDING PROTEIN MGLA"/>
    <property type="match status" value="1"/>
</dbReference>
<comment type="caution">
    <text evidence="13">The sequence shown here is derived from an EMBL/GenBank/DDBJ whole genome shotgun (WGS) entry which is preliminary data.</text>
</comment>
<evidence type="ECO:0000259" key="12">
    <source>
        <dbReference type="PROSITE" id="PS50893"/>
    </source>
</evidence>
<name>A0A9D2NZY0_9FIRM</name>
<evidence type="ECO:0000256" key="9">
    <source>
        <dbReference type="ARBA" id="ARBA00022967"/>
    </source>
</evidence>
<evidence type="ECO:0000256" key="5">
    <source>
        <dbReference type="ARBA" id="ARBA00022597"/>
    </source>
</evidence>
<dbReference type="GO" id="GO:0005524">
    <property type="term" value="F:ATP binding"/>
    <property type="evidence" value="ECO:0007669"/>
    <property type="project" value="UniProtKB-UniRule"/>
</dbReference>
<dbReference type="GO" id="GO:0043211">
    <property type="term" value="F:ABC-type carbohydrate transporter activity"/>
    <property type="evidence" value="ECO:0007669"/>
    <property type="project" value="UniProtKB-UniRule"/>
</dbReference>
<dbReference type="CDD" id="cd03216">
    <property type="entry name" value="ABC_Carb_Monos_I"/>
    <property type="match status" value="1"/>
</dbReference>
<dbReference type="InterPro" id="IPR050107">
    <property type="entry name" value="ABC_carbohydrate_import_ATPase"/>
</dbReference>
<feature type="domain" description="ABC transporter" evidence="12">
    <location>
        <begin position="7"/>
        <end position="243"/>
    </location>
</feature>
<evidence type="ECO:0000256" key="10">
    <source>
        <dbReference type="ARBA" id="ARBA00023136"/>
    </source>
</evidence>
<dbReference type="GO" id="GO:0005886">
    <property type="term" value="C:plasma membrane"/>
    <property type="evidence" value="ECO:0007669"/>
    <property type="project" value="UniProtKB-SubCell"/>
</dbReference>
<keyword evidence="9 11" id="KW-1278">Translocase</keyword>
<evidence type="ECO:0000256" key="8">
    <source>
        <dbReference type="ARBA" id="ARBA00022840"/>
    </source>
</evidence>
<gene>
    <name evidence="13" type="ORF">H9701_01165</name>
</gene>
<keyword evidence="5 11" id="KW-0762">Sugar transport</keyword>
<keyword evidence="10 11" id="KW-0472">Membrane</keyword>
<dbReference type="InterPro" id="IPR027417">
    <property type="entry name" value="P-loop_NTPase"/>
</dbReference>
<evidence type="ECO:0000256" key="11">
    <source>
        <dbReference type="RuleBase" id="RU367029"/>
    </source>
</evidence>
<dbReference type="InterPro" id="IPR017871">
    <property type="entry name" value="ABC_transporter-like_CS"/>
</dbReference>
<reference evidence="13" key="2">
    <citation type="submission" date="2021-04" db="EMBL/GenBank/DDBJ databases">
        <authorList>
            <person name="Gilroy R."/>
        </authorList>
    </citation>
    <scope>NUCLEOTIDE SEQUENCE</scope>
    <source>
        <strain evidence="13">CHK186-1790</strain>
    </source>
</reference>
<feature type="domain" description="ABC transporter" evidence="12">
    <location>
        <begin position="257"/>
        <end position="499"/>
    </location>
</feature>
<evidence type="ECO:0000313" key="14">
    <source>
        <dbReference type="Proteomes" id="UP000823882"/>
    </source>
</evidence>
<dbReference type="SMART" id="SM00382">
    <property type="entry name" value="AAA"/>
    <property type="match status" value="2"/>
</dbReference>
<reference evidence="13" key="1">
    <citation type="journal article" date="2021" name="PeerJ">
        <title>Extensive microbial diversity within the chicken gut microbiome revealed by metagenomics and culture.</title>
        <authorList>
            <person name="Gilroy R."/>
            <person name="Ravi A."/>
            <person name="Getino M."/>
            <person name="Pursley I."/>
            <person name="Horton D.L."/>
            <person name="Alikhan N.F."/>
            <person name="Baker D."/>
            <person name="Gharbi K."/>
            <person name="Hall N."/>
            <person name="Watson M."/>
            <person name="Adriaenssens E.M."/>
            <person name="Foster-Nyarko E."/>
            <person name="Jarju S."/>
            <person name="Secka A."/>
            <person name="Antonio M."/>
            <person name="Oren A."/>
            <person name="Chaudhuri R.R."/>
            <person name="La Ragione R."/>
            <person name="Hildebrand F."/>
            <person name="Pallen M.J."/>
        </authorList>
    </citation>
    <scope>NUCLEOTIDE SEQUENCE</scope>
    <source>
        <strain evidence="13">CHK186-1790</strain>
    </source>
</reference>
<keyword evidence="4 11" id="KW-1003">Cell membrane</keyword>
<keyword evidence="6" id="KW-0677">Repeat</keyword>
<dbReference type="FunFam" id="3.40.50.300:FF:000127">
    <property type="entry name" value="Ribose import ATP-binding protein RbsA"/>
    <property type="match status" value="1"/>
</dbReference>
<comment type="catalytic activity">
    <reaction evidence="11">
        <text>D-galactose(out) + ATP + H2O = D-galactose(in) + ADP + phosphate + H(+)</text>
        <dbReference type="Rhea" id="RHEA:60156"/>
        <dbReference type="ChEBI" id="CHEBI:4139"/>
        <dbReference type="ChEBI" id="CHEBI:15377"/>
        <dbReference type="ChEBI" id="CHEBI:15378"/>
        <dbReference type="ChEBI" id="CHEBI:30616"/>
        <dbReference type="ChEBI" id="CHEBI:43474"/>
        <dbReference type="ChEBI" id="CHEBI:456216"/>
        <dbReference type="EC" id="7.5.2.11"/>
    </reaction>
</comment>
<keyword evidence="7 11" id="KW-0547">Nucleotide-binding</keyword>
<dbReference type="InterPro" id="IPR003593">
    <property type="entry name" value="AAA+_ATPase"/>
</dbReference>
<dbReference type="GO" id="GO:0016887">
    <property type="term" value="F:ATP hydrolysis activity"/>
    <property type="evidence" value="ECO:0007669"/>
    <property type="project" value="InterPro"/>
</dbReference>
<evidence type="ECO:0000313" key="13">
    <source>
        <dbReference type="EMBL" id="HJC40149.1"/>
    </source>
</evidence>
<dbReference type="AlphaFoldDB" id="A0A9D2NZY0"/>
<dbReference type="PROSITE" id="PS50893">
    <property type="entry name" value="ABC_TRANSPORTER_2"/>
    <property type="match status" value="2"/>
</dbReference>
<dbReference type="EMBL" id="DWWJ01000021">
    <property type="protein sequence ID" value="HJC40149.1"/>
    <property type="molecule type" value="Genomic_DNA"/>
</dbReference>
<dbReference type="InterPro" id="IPR003439">
    <property type="entry name" value="ABC_transporter-like_ATP-bd"/>
</dbReference>
<comment type="subcellular location">
    <subcellularLocation>
        <location evidence="2">Cell inner membrane</location>
    </subcellularLocation>
    <subcellularLocation>
        <location evidence="1 11">Cell membrane</location>
        <topology evidence="1 11">Peripheral membrane protein</topology>
    </subcellularLocation>
</comment>
<dbReference type="GO" id="GO:0015749">
    <property type="term" value="P:monosaccharide transmembrane transport"/>
    <property type="evidence" value="ECO:0007669"/>
    <property type="project" value="UniProtKB-ARBA"/>
</dbReference>
<keyword evidence="8 11" id="KW-0067">ATP-binding</keyword>
<dbReference type="PANTHER" id="PTHR43790">
    <property type="entry name" value="CARBOHYDRATE TRANSPORT ATP-BINDING PROTEIN MG119-RELATED"/>
    <property type="match status" value="1"/>
</dbReference>
<dbReference type="EC" id="7.5.2.11" evidence="11"/>
<evidence type="ECO:0000256" key="2">
    <source>
        <dbReference type="ARBA" id="ARBA00004533"/>
    </source>
</evidence>
<evidence type="ECO:0000256" key="7">
    <source>
        <dbReference type="ARBA" id="ARBA00022741"/>
    </source>
</evidence>
<comment type="function">
    <text evidence="11">Part of an ABC transporter complex involved in carbohydrate import. Could be involved in ribose, galactose and/or methyl galactoside import. Responsible for energy coupling to the transport system.</text>
</comment>
<evidence type="ECO:0000256" key="6">
    <source>
        <dbReference type="ARBA" id="ARBA00022737"/>
    </source>
</evidence>
<dbReference type="Pfam" id="PF00005">
    <property type="entry name" value="ABC_tran"/>
    <property type="match status" value="2"/>
</dbReference>
<evidence type="ECO:0000256" key="4">
    <source>
        <dbReference type="ARBA" id="ARBA00022475"/>
    </source>
</evidence>
<comment type="similarity">
    <text evidence="11">Belongs to the ABC transporter superfamily.</text>
</comment>
<dbReference type="PROSITE" id="PS00211">
    <property type="entry name" value="ABC_TRANSPORTER_1"/>
    <property type="match status" value="1"/>
</dbReference>
<dbReference type="Proteomes" id="UP000823882">
    <property type="component" value="Unassembled WGS sequence"/>
</dbReference>
<evidence type="ECO:0000256" key="3">
    <source>
        <dbReference type="ARBA" id="ARBA00022448"/>
    </source>
</evidence>
<sequence>MEQPALLEMRGITKEFPGVKALDGVNLTVRAGTVHALMGENGAGKSTLMKCLFGIYNRDGGSIKLDGKEVNFKSAKEALENGVAMVHQELNQALTRSVQDNLWLGRYPKVGGIMVSERIMAQRTKEIFEQLGVNVDPKTIMSTMPVSQRQMVEIAKAVSYDAKIVVFDEPTSSLTESEVEHLFRIINMLRDKGCGIIYISHKMEEILRISDDVTIMRDGTWVATRPAKELTMDEIIKLMVGRELTNRFPPKTNEPGEVILEVEHLSGKYTRLNEASFQLRKGEILGIAGLDGSGRTEVLENLFGVMTKASGTIKLHGKEIKNLTPRESIRNGFALLTEERRATGIFGIRDIKENTVISNLKSYLMGGICLSDKKMREDTDWAIQAMHIKTPSQSTQIRSLSGGNQQKVIIGRWLLTKPEVLLLDEPTRGIDVGAKYEIYQLIIDLANQGKGIIMVSSEMPELLGVCDRILVMSGGQLAGEVDAKNTSQEEILTLAAKYV</sequence>
<organism evidence="13 14">
    <name type="scientific">Candidatus Intestinimonas pullistercoris</name>
    <dbReference type="NCBI Taxonomy" id="2838623"/>
    <lineage>
        <taxon>Bacteria</taxon>
        <taxon>Bacillati</taxon>
        <taxon>Bacillota</taxon>
        <taxon>Clostridia</taxon>
        <taxon>Eubacteriales</taxon>
        <taxon>Intestinimonas</taxon>
    </lineage>
</organism>
<dbReference type="SUPFAM" id="SSF52540">
    <property type="entry name" value="P-loop containing nucleoside triphosphate hydrolases"/>
    <property type="match status" value="2"/>
</dbReference>
<protein>
    <recommendedName>
        <fullName evidence="11">Ribose/galactose/methyl galactoside import ATP-binding protein</fullName>
        <ecNumber evidence="11">7.5.2.11</ecNumber>
    </recommendedName>
</protein>
<evidence type="ECO:0000256" key="1">
    <source>
        <dbReference type="ARBA" id="ARBA00004202"/>
    </source>
</evidence>